<dbReference type="Proteomes" id="UP000017148">
    <property type="component" value="Unassembled WGS sequence"/>
</dbReference>
<dbReference type="HAMAP" id="MF_00374">
    <property type="entry name" value="Ribosomal_uL29"/>
    <property type="match status" value="1"/>
</dbReference>
<keyword evidence="3 5" id="KW-0687">Ribonucleoprotein</keyword>
<dbReference type="PANTHER" id="PTHR10916:SF0">
    <property type="entry name" value="LARGE RIBOSOMAL SUBUNIT PROTEIN UL29C"/>
    <property type="match status" value="1"/>
</dbReference>
<dbReference type="PANTHER" id="PTHR10916">
    <property type="entry name" value="60S RIBOSOMAL PROTEIN L35/50S RIBOSOMAL PROTEIN L29"/>
    <property type="match status" value="1"/>
</dbReference>
<dbReference type="NCBIfam" id="TIGR00012">
    <property type="entry name" value="L29"/>
    <property type="match status" value="1"/>
</dbReference>
<dbReference type="GO" id="GO:0022625">
    <property type="term" value="C:cytosolic large ribosomal subunit"/>
    <property type="evidence" value="ECO:0007669"/>
    <property type="project" value="TreeGrafter"/>
</dbReference>
<dbReference type="FunFam" id="1.10.287.310:FF:000001">
    <property type="entry name" value="50S ribosomal protein L29"/>
    <property type="match status" value="1"/>
</dbReference>
<dbReference type="GO" id="GO:0003735">
    <property type="term" value="F:structural constituent of ribosome"/>
    <property type="evidence" value="ECO:0007669"/>
    <property type="project" value="InterPro"/>
</dbReference>
<reference evidence="6 7" key="1">
    <citation type="journal article" date="2013" name="Environ. Microbiol.">
        <title>Genome analysis of Chitinivibrio alkaliphilus gen. nov., sp. nov., a novel extremely haloalkaliphilic anaerobic chitinolytic bacterium from the candidate phylum Termite Group 3.</title>
        <authorList>
            <person name="Sorokin D.Y."/>
            <person name="Gumerov V.M."/>
            <person name="Rakitin A.L."/>
            <person name="Beletsky A.V."/>
            <person name="Damste J.S."/>
            <person name="Muyzer G."/>
            <person name="Mardanov A.V."/>
            <person name="Ravin N.V."/>
        </authorList>
    </citation>
    <scope>NUCLEOTIDE SEQUENCE [LARGE SCALE GENOMIC DNA]</scope>
    <source>
        <strain evidence="6 7">ACht1</strain>
    </source>
</reference>
<comment type="similarity">
    <text evidence="1 5">Belongs to the universal ribosomal protein uL29 family.</text>
</comment>
<evidence type="ECO:0000256" key="4">
    <source>
        <dbReference type="ARBA" id="ARBA00035204"/>
    </source>
</evidence>
<dbReference type="InterPro" id="IPR036049">
    <property type="entry name" value="Ribosomal_uL29_sf"/>
</dbReference>
<dbReference type="Gene3D" id="1.10.287.310">
    <property type="match status" value="1"/>
</dbReference>
<evidence type="ECO:0000256" key="2">
    <source>
        <dbReference type="ARBA" id="ARBA00022980"/>
    </source>
</evidence>
<dbReference type="STRING" id="1313304.CALK_1786"/>
<evidence type="ECO:0000256" key="5">
    <source>
        <dbReference type="HAMAP-Rule" id="MF_00374"/>
    </source>
</evidence>
<dbReference type="OrthoDB" id="9815192at2"/>
<keyword evidence="7" id="KW-1185">Reference proteome</keyword>
<dbReference type="RefSeq" id="WP_022637220.1">
    <property type="nucleotide sequence ID" value="NZ_ASJR01000015.1"/>
</dbReference>
<dbReference type="GO" id="GO:0006412">
    <property type="term" value="P:translation"/>
    <property type="evidence" value="ECO:0007669"/>
    <property type="project" value="UniProtKB-UniRule"/>
</dbReference>
<name>U7D890_9BACT</name>
<dbReference type="Pfam" id="PF00831">
    <property type="entry name" value="Ribosomal_L29"/>
    <property type="match status" value="1"/>
</dbReference>
<evidence type="ECO:0000256" key="3">
    <source>
        <dbReference type="ARBA" id="ARBA00023274"/>
    </source>
</evidence>
<accession>U7D890</accession>
<dbReference type="AlphaFoldDB" id="U7D890"/>
<gene>
    <name evidence="5" type="primary">rpmC</name>
    <name evidence="6" type="ORF">CALK_1786</name>
</gene>
<sequence>MKSEELRGLSVDSLEEKIGELEDEYFQLRFKKEMGQLENPLQLREKRRVIARAKTILTEKSNA</sequence>
<evidence type="ECO:0000313" key="7">
    <source>
        <dbReference type="Proteomes" id="UP000017148"/>
    </source>
</evidence>
<evidence type="ECO:0000313" key="6">
    <source>
        <dbReference type="EMBL" id="ERP31297.1"/>
    </source>
</evidence>
<proteinExistence type="inferred from homology"/>
<organism evidence="6 7">
    <name type="scientific">Chitinivibrio alkaliphilus ACht1</name>
    <dbReference type="NCBI Taxonomy" id="1313304"/>
    <lineage>
        <taxon>Bacteria</taxon>
        <taxon>Pseudomonadati</taxon>
        <taxon>Fibrobacterota</taxon>
        <taxon>Chitinivibrionia</taxon>
        <taxon>Chitinivibrionales</taxon>
        <taxon>Chitinivibrionaceae</taxon>
        <taxon>Chitinivibrio</taxon>
    </lineage>
</organism>
<dbReference type="InterPro" id="IPR050063">
    <property type="entry name" value="Ribosomal_protein_uL29"/>
</dbReference>
<dbReference type="EMBL" id="ASJR01000015">
    <property type="protein sequence ID" value="ERP31297.1"/>
    <property type="molecule type" value="Genomic_DNA"/>
</dbReference>
<dbReference type="SUPFAM" id="SSF46561">
    <property type="entry name" value="Ribosomal protein L29 (L29p)"/>
    <property type="match status" value="1"/>
</dbReference>
<dbReference type="CDD" id="cd00427">
    <property type="entry name" value="Ribosomal_L29_HIP"/>
    <property type="match status" value="1"/>
</dbReference>
<dbReference type="InterPro" id="IPR001854">
    <property type="entry name" value="Ribosomal_uL29"/>
</dbReference>
<dbReference type="eggNOG" id="COG0255">
    <property type="taxonomic scope" value="Bacteria"/>
</dbReference>
<protein>
    <recommendedName>
        <fullName evidence="4 5">Large ribosomal subunit protein uL29</fullName>
    </recommendedName>
</protein>
<keyword evidence="2 5" id="KW-0689">Ribosomal protein</keyword>
<evidence type="ECO:0000256" key="1">
    <source>
        <dbReference type="ARBA" id="ARBA00009254"/>
    </source>
</evidence>
<comment type="caution">
    <text evidence="6">The sequence shown here is derived from an EMBL/GenBank/DDBJ whole genome shotgun (WGS) entry which is preliminary data.</text>
</comment>